<keyword evidence="3" id="KW-1185">Reference proteome</keyword>
<reference evidence="2 3" key="1">
    <citation type="submission" date="2018-04" db="EMBL/GenBank/DDBJ databases">
        <title>Complete genome sequences of Streptomyces griseoviridis K61 and characterization of antagonistic properties of biological control agents.</title>
        <authorList>
            <person name="Mariita R.M."/>
            <person name="Sello J.K."/>
        </authorList>
    </citation>
    <scope>NUCLEOTIDE SEQUENCE [LARGE SCALE GENOMIC DNA]</scope>
    <source>
        <strain evidence="2 3">K61</strain>
    </source>
</reference>
<feature type="region of interest" description="Disordered" evidence="1">
    <location>
        <begin position="37"/>
        <end position="62"/>
    </location>
</feature>
<feature type="compositionally biased region" description="Low complexity" evidence="1">
    <location>
        <begin position="37"/>
        <end position="50"/>
    </location>
</feature>
<dbReference type="Proteomes" id="UP000501753">
    <property type="component" value="Chromosome"/>
</dbReference>
<protein>
    <recommendedName>
        <fullName evidence="4">Helicase/UvrB N-terminal domain-containing protein</fullName>
    </recommendedName>
</protein>
<dbReference type="EMBL" id="CP029078">
    <property type="protein sequence ID" value="QCN90292.1"/>
    <property type="molecule type" value="Genomic_DNA"/>
</dbReference>
<dbReference type="InterPro" id="IPR027417">
    <property type="entry name" value="P-loop_NTPase"/>
</dbReference>
<evidence type="ECO:0000256" key="1">
    <source>
        <dbReference type="SAM" id="MobiDB-lite"/>
    </source>
</evidence>
<proteinExistence type="predicted"/>
<evidence type="ECO:0000313" key="3">
    <source>
        <dbReference type="Proteomes" id="UP000501753"/>
    </source>
</evidence>
<evidence type="ECO:0000313" key="2">
    <source>
        <dbReference type="EMBL" id="QCN90292.1"/>
    </source>
</evidence>
<organism evidence="2 3">
    <name type="scientific">Streptomyces griseoviridis</name>
    <dbReference type="NCBI Taxonomy" id="45398"/>
    <lineage>
        <taxon>Bacteria</taxon>
        <taxon>Bacillati</taxon>
        <taxon>Actinomycetota</taxon>
        <taxon>Actinomycetes</taxon>
        <taxon>Kitasatosporales</taxon>
        <taxon>Streptomycetaceae</taxon>
        <taxon>Streptomyces</taxon>
    </lineage>
</organism>
<dbReference type="RefSeq" id="WP_171480966.1">
    <property type="nucleotide sequence ID" value="NZ_CP029078.1"/>
</dbReference>
<evidence type="ECO:0008006" key="4">
    <source>
        <dbReference type="Google" id="ProtNLM"/>
    </source>
</evidence>
<name>A0ABX5U7C2_STRGD</name>
<sequence length="201" mass="21106">MVGEGLLNHEEIDSVEALAMEWLPGLACDNAPAALPATPTTATLPADTAKPTPPPDLAQPSRHHPAFWIADRQSAPSALSEVLLHGGRRQLLSLPAGAGKTMIAATLASKTASPVCLVLGPDPTYLHHVVKTWRLVRPGPLAALNMRPTRNGNAGTTLASAGDLADWMTQQPPGSLVLARYRDAGLIAESHRDHDLPPGTT</sequence>
<accession>A0ABX5U7C2</accession>
<dbReference type="Gene3D" id="3.40.50.300">
    <property type="entry name" value="P-loop containing nucleotide triphosphate hydrolases"/>
    <property type="match status" value="1"/>
</dbReference>
<gene>
    <name evidence="2" type="ORF">DDJ31_39400</name>
</gene>